<organism evidence="1">
    <name type="scientific">Arundo donax</name>
    <name type="common">Giant reed</name>
    <name type="synonym">Donax arundinaceus</name>
    <dbReference type="NCBI Taxonomy" id="35708"/>
    <lineage>
        <taxon>Eukaryota</taxon>
        <taxon>Viridiplantae</taxon>
        <taxon>Streptophyta</taxon>
        <taxon>Embryophyta</taxon>
        <taxon>Tracheophyta</taxon>
        <taxon>Spermatophyta</taxon>
        <taxon>Magnoliopsida</taxon>
        <taxon>Liliopsida</taxon>
        <taxon>Poales</taxon>
        <taxon>Poaceae</taxon>
        <taxon>PACMAD clade</taxon>
        <taxon>Arundinoideae</taxon>
        <taxon>Arundineae</taxon>
        <taxon>Arundo</taxon>
    </lineage>
</organism>
<protein>
    <submittedName>
        <fullName evidence="1">Uncharacterized protein</fullName>
    </submittedName>
</protein>
<proteinExistence type="predicted"/>
<accession>A0A0A8Y6H0</accession>
<sequence length="34" mass="3981">MATKPSRTPWKYRPLGATEASAYRTTIWQTPEQR</sequence>
<reference evidence="1" key="2">
    <citation type="journal article" date="2015" name="Data Brief">
        <title>Shoot transcriptome of the giant reed, Arundo donax.</title>
        <authorList>
            <person name="Barrero R.A."/>
            <person name="Guerrero F.D."/>
            <person name="Moolhuijzen P."/>
            <person name="Goolsby J.A."/>
            <person name="Tidwell J."/>
            <person name="Bellgard S.E."/>
            <person name="Bellgard M.I."/>
        </authorList>
    </citation>
    <scope>NUCLEOTIDE SEQUENCE</scope>
    <source>
        <tissue evidence="1">Shoot tissue taken approximately 20 cm above the soil surface</tissue>
    </source>
</reference>
<evidence type="ECO:0000313" key="1">
    <source>
        <dbReference type="EMBL" id="JAD20670.1"/>
    </source>
</evidence>
<name>A0A0A8Y6H0_ARUDO</name>
<reference evidence="1" key="1">
    <citation type="submission" date="2014-09" db="EMBL/GenBank/DDBJ databases">
        <authorList>
            <person name="Magalhaes I.L.F."/>
            <person name="Oliveira U."/>
            <person name="Santos F.R."/>
            <person name="Vidigal T.H.D.A."/>
            <person name="Brescovit A.D."/>
            <person name="Santos A.J."/>
        </authorList>
    </citation>
    <scope>NUCLEOTIDE SEQUENCE</scope>
    <source>
        <tissue evidence="1">Shoot tissue taken approximately 20 cm above the soil surface</tissue>
    </source>
</reference>
<dbReference type="EMBL" id="GBRH01277225">
    <property type="protein sequence ID" value="JAD20670.1"/>
    <property type="molecule type" value="Transcribed_RNA"/>
</dbReference>
<dbReference type="AlphaFoldDB" id="A0A0A8Y6H0"/>